<evidence type="ECO:0000313" key="3">
    <source>
        <dbReference type="EMBL" id="SDN64153.1"/>
    </source>
</evidence>
<evidence type="ECO:0000313" key="5">
    <source>
        <dbReference type="Proteomes" id="UP000748067"/>
    </source>
</evidence>
<dbReference type="Proteomes" id="UP000182470">
    <property type="component" value="Chromosome I"/>
</dbReference>
<organism evidence="3 4">
    <name type="scientific">Pseudomonas antarctica</name>
    <dbReference type="NCBI Taxonomy" id="219572"/>
    <lineage>
        <taxon>Bacteria</taxon>
        <taxon>Pseudomonadati</taxon>
        <taxon>Pseudomonadota</taxon>
        <taxon>Gammaproteobacteria</taxon>
        <taxon>Pseudomonadales</taxon>
        <taxon>Pseudomonadaceae</taxon>
        <taxon>Pseudomonas</taxon>
    </lineage>
</organism>
<dbReference type="EMBL" id="JXDI01000004">
    <property type="protein sequence ID" value="KAF2406290.1"/>
    <property type="molecule type" value="Genomic_DNA"/>
</dbReference>
<dbReference type="OrthoDB" id="9814952at2"/>
<dbReference type="RefSeq" id="WP_083359618.1">
    <property type="nucleotide sequence ID" value="NZ_JXDI01000004.1"/>
</dbReference>
<dbReference type="InterPro" id="IPR007712">
    <property type="entry name" value="RelE/ParE_toxin"/>
</dbReference>
<dbReference type="AlphaFoldDB" id="A0A1H0D1V8"/>
<keyword evidence="5" id="KW-1185">Reference proteome</keyword>
<evidence type="ECO:0000313" key="4">
    <source>
        <dbReference type="Proteomes" id="UP000182470"/>
    </source>
</evidence>
<dbReference type="Gene3D" id="3.30.2310.20">
    <property type="entry name" value="RelE-like"/>
    <property type="match status" value="1"/>
</dbReference>
<dbReference type="EMBL" id="LT629704">
    <property type="protein sequence ID" value="SDN64153.1"/>
    <property type="molecule type" value="Genomic_DNA"/>
</dbReference>
<dbReference type="Proteomes" id="UP000748067">
    <property type="component" value="Unassembled WGS sequence"/>
</dbReference>
<accession>A0A1H0D1V8</accession>
<sequence length="112" mass="12144">MSHSVAFSPEALVQLEALEDCISDTASPRVAARFIDNIISHCESLCVFPLRGSHRDELLPTLRITHYQHTTTIAFMVAADTQTVSILGGYYGGRNYAALLQNDGQPIPPGDG</sequence>
<dbReference type="InterPro" id="IPR035093">
    <property type="entry name" value="RelE/ParE_toxin_dom_sf"/>
</dbReference>
<reference evidence="2 5" key="1">
    <citation type="submission" date="2015-01" db="EMBL/GenBank/DDBJ databases">
        <title>Genome Sequence of Pseudomonas antarctica CMS 35.</title>
        <authorList>
            <person name="Voget S."/>
            <person name="Chow J."/>
            <person name="Daniel R."/>
            <person name="Streit W."/>
        </authorList>
    </citation>
    <scope>NUCLEOTIDE SEQUENCE [LARGE SCALE GENOMIC DNA]</scope>
    <source>
        <strain evidence="2 5">CMS 35</strain>
    </source>
</reference>
<proteinExistence type="predicted"/>
<gene>
    <name evidence="2" type="ORF">PSAN_55150</name>
    <name evidence="3" type="ORF">SAMN04490179_5201</name>
</gene>
<evidence type="ECO:0000256" key="1">
    <source>
        <dbReference type="ARBA" id="ARBA00022649"/>
    </source>
</evidence>
<dbReference type="Pfam" id="PF05016">
    <property type="entry name" value="ParE_toxin"/>
    <property type="match status" value="1"/>
</dbReference>
<name>A0A1H0D1V8_9PSED</name>
<protein>
    <submittedName>
        <fullName evidence="2 3">Plasmid stabilization system protein</fullName>
    </submittedName>
</protein>
<keyword evidence="1" id="KW-1277">Toxin-antitoxin system</keyword>
<reference evidence="3 4" key="2">
    <citation type="submission" date="2016-10" db="EMBL/GenBank/DDBJ databases">
        <authorList>
            <person name="de Groot N.N."/>
        </authorList>
    </citation>
    <scope>NUCLEOTIDE SEQUENCE [LARGE SCALE GENOMIC DNA]</scope>
    <source>
        <strain evidence="3 4">BS2772</strain>
    </source>
</reference>
<evidence type="ECO:0000313" key="2">
    <source>
        <dbReference type="EMBL" id="KAF2406290.1"/>
    </source>
</evidence>